<proteinExistence type="predicted"/>
<sequence length="287" mass="33346">MTIVRKFVFCEGQETSLDYQLLDKVLQLPANIEIVPSGGKFAFSDFARGYFFPAQMQDQSYIIFRDRDFDALPSPNVRLIPGANRRIWMTHRACIENYLLEPELIHAYWQAKYAEKQENPTAKWGHGDSPGIEAISQWIESSARSLQYYQAVRWALGDLLRMTGARSQLRTTWTGGSGNLPDSLEIEECKTAARQEIIEPFRRDVEAITVSRFESGLAEYLAQFAGPDFWHNKAYIIWFHGKDIQKQMQRQNNRYIPIDNFFKNWVGQLDIMQHPDLIELQSKLEQL</sequence>
<evidence type="ECO:0000313" key="1">
    <source>
        <dbReference type="EMBL" id="HGG02656.1"/>
    </source>
</evidence>
<dbReference type="EMBL" id="DSPX01000194">
    <property type="protein sequence ID" value="HGG02656.1"/>
    <property type="molecule type" value="Genomic_DNA"/>
</dbReference>
<protein>
    <submittedName>
        <fullName evidence="1">Uncharacterized protein</fullName>
    </submittedName>
</protein>
<name>A0A7C3VU26_9CYAN</name>
<reference evidence="1" key="1">
    <citation type="journal article" date="2020" name="mSystems">
        <title>Genome- and Community-Level Interaction Insights into Carbon Utilization and Element Cycling Functions of Hydrothermarchaeota in Hydrothermal Sediment.</title>
        <authorList>
            <person name="Zhou Z."/>
            <person name="Liu Y."/>
            <person name="Xu W."/>
            <person name="Pan J."/>
            <person name="Luo Z.H."/>
            <person name="Li M."/>
        </authorList>
    </citation>
    <scope>NUCLEOTIDE SEQUENCE [LARGE SCALE GENOMIC DNA]</scope>
    <source>
        <strain evidence="1">SpSt-374</strain>
    </source>
</reference>
<gene>
    <name evidence="1" type="ORF">ENR15_18935</name>
</gene>
<dbReference type="AlphaFoldDB" id="A0A7C3VU26"/>
<comment type="caution">
    <text evidence="1">The sequence shown here is derived from an EMBL/GenBank/DDBJ whole genome shotgun (WGS) entry which is preliminary data.</text>
</comment>
<organism evidence="1">
    <name type="scientific">Planktothricoides sp. SpSt-374</name>
    <dbReference type="NCBI Taxonomy" id="2282167"/>
    <lineage>
        <taxon>Bacteria</taxon>
        <taxon>Bacillati</taxon>
        <taxon>Cyanobacteriota</taxon>
        <taxon>Cyanophyceae</taxon>
        <taxon>Oscillatoriophycideae</taxon>
        <taxon>Oscillatoriales</taxon>
        <taxon>Oscillatoriaceae</taxon>
        <taxon>Planktothricoides</taxon>
    </lineage>
</organism>
<accession>A0A7C3VU26</accession>